<evidence type="ECO:0000313" key="2">
    <source>
        <dbReference type="EMBL" id="KQL48373.1"/>
    </source>
</evidence>
<evidence type="ECO:0000313" key="3">
    <source>
        <dbReference type="Proteomes" id="UP000051063"/>
    </source>
</evidence>
<dbReference type="Pfam" id="PF04748">
    <property type="entry name" value="Polysacc_deac_2"/>
    <property type="match status" value="1"/>
</dbReference>
<feature type="chain" id="PRO_5045759433" evidence="1">
    <location>
        <begin position="29"/>
        <end position="270"/>
    </location>
</feature>
<dbReference type="InterPro" id="IPR011330">
    <property type="entry name" value="Glyco_hydro/deAcase_b/a-brl"/>
</dbReference>
<dbReference type="SUPFAM" id="SSF88713">
    <property type="entry name" value="Glycoside hydrolase/deacetylase"/>
    <property type="match status" value="1"/>
</dbReference>
<accession>A0ABR5N9Y9</accession>
<organism evidence="2 3">
    <name type="scientific">Brevibacillus choshinensis</name>
    <dbReference type="NCBI Taxonomy" id="54911"/>
    <lineage>
        <taxon>Bacteria</taxon>
        <taxon>Bacillati</taxon>
        <taxon>Bacillota</taxon>
        <taxon>Bacilli</taxon>
        <taxon>Bacillales</taxon>
        <taxon>Paenibacillaceae</taxon>
        <taxon>Brevibacillus</taxon>
    </lineage>
</organism>
<sequence>MYWTTRIKYIPLSAVAILFLCTNTFAFATAPPSPISPIPESNPNKKVIAFVIDDFGNNMAGTEEMMALPVPLTVAVMPFMPSTKKDAELAHQKGHAVFVHMPMEPNKGKKSWLGPGAITTDLSDEEIKQRVQKAINDVPHAVGMNNHMGSKITANEHIMRIIMGVVKERGLIYLDSKTTDKSVAIKLAEEMGVPHAENQIFLDDVYSIPHITQQMERIHKHIRTHPQCISIGHVGPPGKKTASILRQYIPRLQKEAEFVTVSQLVHQSLH</sequence>
<keyword evidence="3" id="KW-1185">Reference proteome</keyword>
<dbReference type="Proteomes" id="UP000051063">
    <property type="component" value="Unassembled WGS sequence"/>
</dbReference>
<proteinExistence type="predicted"/>
<gene>
    <name evidence="2" type="ORF">AN963_00700</name>
</gene>
<dbReference type="Gene3D" id="3.20.20.370">
    <property type="entry name" value="Glycoside hydrolase/deacetylase"/>
    <property type="match status" value="1"/>
</dbReference>
<name>A0ABR5N9Y9_BRECH</name>
<dbReference type="PANTHER" id="PTHR30105">
    <property type="entry name" value="UNCHARACTERIZED YIBQ-RELATED"/>
    <property type="match status" value="1"/>
</dbReference>
<dbReference type="EMBL" id="LJJB01000007">
    <property type="protein sequence ID" value="KQL48373.1"/>
    <property type="molecule type" value="Genomic_DNA"/>
</dbReference>
<protein>
    <submittedName>
        <fullName evidence="2">Sugar deacetylase</fullName>
    </submittedName>
</protein>
<reference evidence="2 3" key="1">
    <citation type="submission" date="2015-09" db="EMBL/GenBank/DDBJ databases">
        <title>Genome sequencing project for genomic taxonomy and phylogenomics of Bacillus-like bacteria.</title>
        <authorList>
            <person name="Liu B."/>
            <person name="Wang J."/>
            <person name="Zhu Y."/>
            <person name="Liu G."/>
            <person name="Chen Q."/>
            <person name="Chen Z."/>
            <person name="Lan J."/>
            <person name="Che J."/>
            <person name="Ge C."/>
            <person name="Shi H."/>
            <person name="Pan Z."/>
            <person name="Liu X."/>
        </authorList>
    </citation>
    <scope>NUCLEOTIDE SEQUENCE [LARGE SCALE GENOMIC DNA]</scope>
    <source>
        <strain evidence="2 3">DSM 8552</strain>
    </source>
</reference>
<feature type="signal peptide" evidence="1">
    <location>
        <begin position="1"/>
        <end position="28"/>
    </location>
</feature>
<dbReference type="CDD" id="cd10936">
    <property type="entry name" value="CE4_DAC2"/>
    <property type="match status" value="1"/>
</dbReference>
<keyword evidence="1" id="KW-0732">Signal</keyword>
<evidence type="ECO:0000256" key="1">
    <source>
        <dbReference type="SAM" id="SignalP"/>
    </source>
</evidence>
<dbReference type="InterPro" id="IPR006837">
    <property type="entry name" value="Divergent_DAC"/>
</dbReference>
<comment type="caution">
    <text evidence="2">The sequence shown here is derived from an EMBL/GenBank/DDBJ whole genome shotgun (WGS) entry which is preliminary data.</text>
</comment>
<dbReference type="PANTHER" id="PTHR30105:SF2">
    <property type="entry name" value="DIVERGENT POLYSACCHARIDE DEACETYLASE SUPERFAMILY"/>
    <property type="match status" value="1"/>
</dbReference>
<dbReference type="RefSeq" id="WP_055742652.1">
    <property type="nucleotide sequence ID" value="NZ_LJJB01000007.1"/>
</dbReference>